<gene>
    <name evidence="3" type="primary">WDFY3_3</name>
    <name evidence="3" type="ORF">FJT64_000515</name>
</gene>
<evidence type="ECO:0000313" key="3">
    <source>
        <dbReference type="EMBL" id="KAF0297846.1"/>
    </source>
</evidence>
<dbReference type="OrthoDB" id="10018316at2759"/>
<dbReference type="PANTHER" id="PTHR46108">
    <property type="entry name" value="BLUE CHEESE"/>
    <property type="match status" value="1"/>
</dbReference>
<evidence type="ECO:0000259" key="2">
    <source>
        <dbReference type="Pfam" id="PF23055"/>
    </source>
</evidence>
<sequence length="656" mass="71506">MVTEIRRRAFNENTALASCEIISYLEMGSAEESSNGWMLLNTLNLLSSAGPTVVQSMVAAALPSTLVKCLYLFFDLPELGTDVAAGTEITPQESRNLLQKVFVQLMSRLCTSPCAADELARRDDLSLLFSAMTSSCPAHNVSWRKSASEVLMGLSRSGLSQNTINYIHNNGCVSLCVDNMRAADDLPPLETVEMFVSLFCFLKDSADVSQVLLADLRSSQGYIFLGEFLLKLEQDSAPESTDAARNLVLLLASLAMCGHTELQPSQAAAGTPFKLSGFSVPQPSGLAMDQKTQPAGAGAAAGTGAAAGAGAAAAAATHAAAAAAAAAQPDYLRVATAPRSHVAPPRFFEEDPVIWLVQLDLFFSQAAVDDELSRFRIAATLLPGHLLRDFTDILRNPPQDRPYTILSDAIRQRFGKSINITAASFPRDVQEIKISDAETITISADSISSLEFLEQIEITNVNTLILLNNSLARGGISERITVRIQAVTSTSVRNVHAFQVLQTVFLRATSSSLCCVILDTISSVYHADRANYFILESQHTISQFAEKIHQKPKEAQDKFFQLLELVVFQLNYVPVKELISCSILLKQHCSVDCSLRCMESLLSILRFSPLFKDVYREVGILEVLVQCLARYADILKSRRQTEEDGDGEEDGKNVDW</sequence>
<dbReference type="Proteomes" id="UP000440578">
    <property type="component" value="Unassembled WGS sequence"/>
</dbReference>
<feature type="domain" description="DUF7041" evidence="2">
    <location>
        <begin position="345"/>
        <end position="417"/>
    </location>
</feature>
<keyword evidence="4" id="KW-1185">Reference proteome</keyword>
<dbReference type="EMBL" id="VIIS01001465">
    <property type="protein sequence ID" value="KAF0297846.1"/>
    <property type="molecule type" value="Genomic_DNA"/>
</dbReference>
<organism evidence="3 4">
    <name type="scientific">Amphibalanus amphitrite</name>
    <name type="common">Striped barnacle</name>
    <name type="synonym">Balanus amphitrite</name>
    <dbReference type="NCBI Taxonomy" id="1232801"/>
    <lineage>
        <taxon>Eukaryota</taxon>
        <taxon>Metazoa</taxon>
        <taxon>Ecdysozoa</taxon>
        <taxon>Arthropoda</taxon>
        <taxon>Crustacea</taxon>
        <taxon>Multicrustacea</taxon>
        <taxon>Cirripedia</taxon>
        <taxon>Thoracica</taxon>
        <taxon>Thoracicalcarea</taxon>
        <taxon>Balanomorpha</taxon>
        <taxon>Balanoidea</taxon>
        <taxon>Balanidae</taxon>
        <taxon>Amphibalaninae</taxon>
        <taxon>Amphibalanus</taxon>
    </lineage>
</organism>
<dbReference type="Pfam" id="PF23055">
    <property type="entry name" value="DUF7041"/>
    <property type="match status" value="1"/>
</dbReference>
<dbReference type="InterPro" id="IPR051944">
    <property type="entry name" value="BEACH_domain_protein"/>
</dbReference>
<dbReference type="AlphaFoldDB" id="A0A6A4VSU2"/>
<protein>
    <submittedName>
        <fullName evidence="3">WD repeat and FYVE domain-containing protein 3</fullName>
    </submittedName>
</protein>
<keyword evidence="1" id="KW-0853">WD repeat</keyword>
<name>A0A6A4VSU2_AMPAM</name>
<evidence type="ECO:0000256" key="1">
    <source>
        <dbReference type="ARBA" id="ARBA00022574"/>
    </source>
</evidence>
<accession>A0A6A4VSU2</accession>
<reference evidence="3 4" key="1">
    <citation type="submission" date="2019-07" db="EMBL/GenBank/DDBJ databases">
        <title>Draft genome assembly of a fouling barnacle, Amphibalanus amphitrite (Darwin, 1854): The first reference genome for Thecostraca.</title>
        <authorList>
            <person name="Kim W."/>
        </authorList>
    </citation>
    <scope>NUCLEOTIDE SEQUENCE [LARGE SCALE GENOMIC DNA]</scope>
    <source>
        <strain evidence="3">SNU_AA5</strain>
        <tissue evidence="3">Soma without cirri and trophi</tissue>
    </source>
</reference>
<dbReference type="InterPro" id="IPR055469">
    <property type="entry name" value="DUF7041"/>
</dbReference>
<comment type="caution">
    <text evidence="3">The sequence shown here is derived from an EMBL/GenBank/DDBJ whole genome shotgun (WGS) entry which is preliminary data.</text>
</comment>
<dbReference type="PANTHER" id="PTHR46108:SF4">
    <property type="entry name" value="BLUE CHEESE"/>
    <property type="match status" value="1"/>
</dbReference>
<proteinExistence type="predicted"/>
<evidence type="ECO:0000313" key="4">
    <source>
        <dbReference type="Proteomes" id="UP000440578"/>
    </source>
</evidence>